<gene>
    <name evidence="3" type="ORF">HXX76_006673</name>
</gene>
<name>A0A835T2W8_CHLIN</name>
<dbReference type="PANTHER" id="PTHR37385:SF2">
    <property type="entry name" value="PROTEIN LPA2"/>
    <property type="match status" value="1"/>
</dbReference>
<feature type="transmembrane region" description="Helical" evidence="2">
    <location>
        <begin position="107"/>
        <end position="127"/>
    </location>
</feature>
<evidence type="ECO:0000256" key="2">
    <source>
        <dbReference type="SAM" id="Phobius"/>
    </source>
</evidence>
<evidence type="ECO:0000313" key="4">
    <source>
        <dbReference type="Proteomes" id="UP000650467"/>
    </source>
</evidence>
<feature type="transmembrane region" description="Helical" evidence="2">
    <location>
        <begin position="147"/>
        <end position="164"/>
    </location>
</feature>
<dbReference type="InterPro" id="IPR038789">
    <property type="entry name" value="LPA2-like"/>
</dbReference>
<dbReference type="PANTHER" id="PTHR37385">
    <property type="entry name" value="PROTEIN LOW PSII ACCUMULATION 2, CHLOROPLASTIC"/>
    <property type="match status" value="1"/>
</dbReference>
<keyword evidence="2" id="KW-0472">Membrane</keyword>
<dbReference type="Proteomes" id="UP000650467">
    <property type="component" value="Unassembled WGS sequence"/>
</dbReference>
<keyword evidence="2" id="KW-1133">Transmembrane helix</keyword>
<comment type="caution">
    <text evidence="3">The sequence shown here is derived from an EMBL/GenBank/DDBJ whole genome shotgun (WGS) entry which is preliminary data.</text>
</comment>
<protein>
    <submittedName>
        <fullName evidence="3">Uncharacterized protein</fullName>
    </submittedName>
</protein>
<dbReference type="AlphaFoldDB" id="A0A835T2W8"/>
<evidence type="ECO:0000313" key="3">
    <source>
        <dbReference type="EMBL" id="KAG2436366.1"/>
    </source>
</evidence>
<feature type="region of interest" description="Disordered" evidence="1">
    <location>
        <begin position="37"/>
        <end position="57"/>
    </location>
</feature>
<organism evidence="3 4">
    <name type="scientific">Chlamydomonas incerta</name>
    <dbReference type="NCBI Taxonomy" id="51695"/>
    <lineage>
        <taxon>Eukaryota</taxon>
        <taxon>Viridiplantae</taxon>
        <taxon>Chlorophyta</taxon>
        <taxon>core chlorophytes</taxon>
        <taxon>Chlorophyceae</taxon>
        <taxon>CS clade</taxon>
        <taxon>Chlamydomonadales</taxon>
        <taxon>Chlamydomonadaceae</taxon>
        <taxon>Chlamydomonas</taxon>
    </lineage>
</organism>
<sequence length="176" mass="18703">MQTCLSANVRLARPATLRSARTSSIVVVRSKGFGAETAKQKADAEAEASTSKSSGDGDAAALEALEARIRSRRKGRVEPKVKVNAPAVDVATGKAPVDAASEAEQSYLTFLGVYFIWVLVLGLALAGAGFLPEAADIWIQDNLYPNYSWIVLGFLGLSSLYGLYKTGKLPGQIQKL</sequence>
<keyword evidence="2" id="KW-0812">Transmembrane</keyword>
<dbReference type="EMBL" id="JAEHOC010000013">
    <property type="protein sequence ID" value="KAG2436366.1"/>
    <property type="molecule type" value="Genomic_DNA"/>
</dbReference>
<proteinExistence type="predicted"/>
<reference evidence="3" key="1">
    <citation type="journal article" date="2020" name="bioRxiv">
        <title>Comparative genomics of Chlamydomonas.</title>
        <authorList>
            <person name="Craig R.J."/>
            <person name="Hasan A.R."/>
            <person name="Ness R.W."/>
            <person name="Keightley P.D."/>
        </authorList>
    </citation>
    <scope>NUCLEOTIDE SEQUENCE</scope>
    <source>
        <strain evidence="3">SAG 7.73</strain>
    </source>
</reference>
<dbReference type="OrthoDB" id="568307at2759"/>
<evidence type="ECO:0000256" key="1">
    <source>
        <dbReference type="SAM" id="MobiDB-lite"/>
    </source>
</evidence>
<keyword evidence="4" id="KW-1185">Reference proteome</keyword>
<accession>A0A835T2W8</accession>